<feature type="transmembrane region" description="Helical" evidence="1">
    <location>
        <begin position="183"/>
        <end position="200"/>
    </location>
</feature>
<dbReference type="Proteomes" id="UP000244892">
    <property type="component" value="Chromosome"/>
</dbReference>
<evidence type="ECO:0000313" key="3">
    <source>
        <dbReference type="Proteomes" id="UP000244892"/>
    </source>
</evidence>
<keyword evidence="1" id="KW-1133">Transmembrane helix</keyword>
<gene>
    <name evidence="2" type="ORF">DEH84_08300</name>
</gene>
<dbReference type="RefSeq" id="WP_058087365.1">
    <property type="nucleotide sequence ID" value="NZ_CP029210.1"/>
</dbReference>
<keyword evidence="1" id="KW-0472">Membrane</keyword>
<evidence type="ECO:0000256" key="1">
    <source>
        <dbReference type="SAM" id="Phobius"/>
    </source>
</evidence>
<proteinExistence type="predicted"/>
<organism evidence="2 3">
    <name type="scientific">Aquabacterium olei</name>
    <dbReference type="NCBI Taxonomy" id="1296669"/>
    <lineage>
        <taxon>Bacteria</taxon>
        <taxon>Pseudomonadati</taxon>
        <taxon>Pseudomonadota</taxon>
        <taxon>Betaproteobacteria</taxon>
        <taxon>Burkholderiales</taxon>
        <taxon>Aquabacterium</taxon>
    </lineage>
</organism>
<evidence type="ECO:0000313" key="2">
    <source>
        <dbReference type="EMBL" id="AWI53432.1"/>
    </source>
</evidence>
<dbReference type="AlphaFoldDB" id="A0A2U8FQU0"/>
<feature type="transmembrane region" description="Helical" evidence="1">
    <location>
        <begin position="122"/>
        <end position="143"/>
    </location>
</feature>
<dbReference type="InterPro" id="IPR022266">
    <property type="entry name" value="DtrJ-like"/>
</dbReference>
<dbReference type="Pfam" id="PF14348">
    <property type="entry name" value="DtrJ-like"/>
    <property type="match status" value="1"/>
</dbReference>
<sequence length="207" mass="22618">MIRAMAVVSLLVLLVLVLYVPSAHPPERFIEQLRTEYTNAAVFWGKDAGTRMLSRAMSMQQSARQASPVPSSKDAAPVGGVNAAVGQEMASVNQRLFNNPYFRSIDALLLLASFRLAMLLEWLPWLLAFPVAALVDGCLVRVVKAKEFLHHSPEMFALYACLAILTSCATVLAFVLPFTLHPLAVPCVPVVIGTLMGTAIRDFHARI</sequence>
<protein>
    <submittedName>
        <fullName evidence="2">DUF4400 domain-containing protein</fullName>
    </submittedName>
</protein>
<dbReference type="EMBL" id="CP029210">
    <property type="protein sequence ID" value="AWI53432.1"/>
    <property type="molecule type" value="Genomic_DNA"/>
</dbReference>
<keyword evidence="3" id="KW-1185">Reference proteome</keyword>
<dbReference type="OrthoDB" id="9180277at2"/>
<accession>A0A2U8FQU0</accession>
<name>A0A2U8FQU0_9BURK</name>
<keyword evidence="1" id="KW-0812">Transmembrane</keyword>
<feature type="transmembrane region" description="Helical" evidence="1">
    <location>
        <begin position="155"/>
        <end position="177"/>
    </location>
</feature>
<reference evidence="2 3" key="1">
    <citation type="submission" date="2018-05" db="EMBL/GenBank/DDBJ databases">
        <title>complete genome sequence of Aquabacterium olei NBRC 110486.</title>
        <authorList>
            <person name="Tang B."/>
            <person name="Chang J."/>
            <person name="Zhang L."/>
            <person name="Yang H."/>
        </authorList>
    </citation>
    <scope>NUCLEOTIDE SEQUENCE [LARGE SCALE GENOMIC DNA]</scope>
    <source>
        <strain evidence="2 3">NBRC 110486</strain>
    </source>
</reference>
<dbReference type="KEGG" id="aon:DEH84_08300"/>